<reference evidence="6 7" key="1">
    <citation type="submission" date="2020-09" db="EMBL/GenBank/DDBJ databases">
        <authorList>
            <person name="Ashkenazy H."/>
        </authorList>
    </citation>
    <scope>NUCLEOTIDE SEQUENCE [LARGE SCALE GENOMIC DNA]</scope>
    <source>
        <strain evidence="7">cv. Cdm-0</strain>
    </source>
</reference>
<evidence type="ECO:0000256" key="1">
    <source>
        <dbReference type="ARBA" id="ARBA00022857"/>
    </source>
</evidence>
<dbReference type="InterPro" id="IPR045017">
    <property type="entry name" value="DECR2-like"/>
</dbReference>
<dbReference type="PANTHER" id="PTHR43296:SF2">
    <property type="entry name" value="PEROXISOMAL 2,4-DIENOYL-COA REDUCTASE [(3E)-ENOYL-COA-PRODUCING]"/>
    <property type="match status" value="1"/>
</dbReference>
<dbReference type="AlphaFoldDB" id="A0A7G2DYA4"/>
<sequence length="167" mass="18432">MQRRKLVQLTKSPKNLRVCLILQKVLDIDAVGTFNMCHAALKYLKKEAPGRDSSSAKVAVDATTRNLALEWGTDYDIRVNRIAPGPIGEKWDIAMAALYLSCDSGKYVSGLTLVVDAELCLSKPRHLAKEAPEEKYKSLDSKSADDALEKEDKLRSALTGFKCLSMS</sequence>
<keyword evidence="2" id="KW-0560">Oxidoreductase</keyword>
<dbReference type="SUPFAM" id="SSF51735">
    <property type="entry name" value="NAD(P)-binding Rossmann-fold domains"/>
    <property type="match status" value="1"/>
</dbReference>
<evidence type="ECO:0000256" key="2">
    <source>
        <dbReference type="ARBA" id="ARBA00023002"/>
    </source>
</evidence>
<dbReference type="EC" id="1.3.1.124" evidence="3"/>
<dbReference type="Proteomes" id="UP000516314">
    <property type="component" value="Chromosome 1"/>
</dbReference>
<dbReference type="GO" id="GO:0009062">
    <property type="term" value="P:fatty acid catabolic process"/>
    <property type="evidence" value="ECO:0007669"/>
    <property type="project" value="InterPro"/>
</dbReference>
<dbReference type="InterPro" id="IPR002347">
    <property type="entry name" value="SDR_fam"/>
</dbReference>
<dbReference type="Gene3D" id="3.40.50.720">
    <property type="entry name" value="NAD(P)-binding Rossmann-like Domain"/>
    <property type="match status" value="1"/>
</dbReference>
<dbReference type="EMBL" id="LR881466">
    <property type="protein sequence ID" value="CAD5314609.1"/>
    <property type="molecule type" value="Genomic_DNA"/>
</dbReference>
<name>A0A7G2DYA4_ARATH</name>
<evidence type="ECO:0000313" key="6">
    <source>
        <dbReference type="EMBL" id="CAD5314609.1"/>
    </source>
</evidence>
<protein>
    <recommendedName>
        <fullName evidence="3">2,4-dienoyl-CoA reductase [(3E)-enoyl-CoA-producing]</fullName>
        <ecNumber evidence="3">1.3.1.124</ecNumber>
    </recommendedName>
</protein>
<accession>A0A7G2DYA4</accession>
<evidence type="ECO:0000313" key="7">
    <source>
        <dbReference type="Proteomes" id="UP000516314"/>
    </source>
</evidence>
<gene>
    <name evidence="6" type="ORF">AT9943_LOCUS3033</name>
</gene>
<dbReference type="PANTHER" id="PTHR43296">
    <property type="entry name" value="PEROXISOMAL 2,4-DIENOYL-COA REDUCTASE"/>
    <property type="match status" value="1"/>
</dbReference>
<comment type="catalytic activity">
    <reaction evidence="4">
        <text>a (2E,4E)-dienoyl-CoA + NADPH + H(+) = a 4,5-saturated-(3E)-enoyl-CoA + NADP(+)</text>
        <dbReference type="Rhea" id="RHEA:45912"/>
        <dbReference type="ChEBI" id="CHEBI:15378"/>
        <dbReference type="ChEBI" id="CHEBI:57783"/>
        <dbReference type="ChEBI" id="CHEBI:58349"/>
        <dbReference type="ChEBI" id="CHEBI:85101"/>
        <dbReference type="ChEBI" id="CHEBI:85493"/>
        <dbReference type="EC" id="1.3.1.124"/>
    </reaction>
</comment>
<dbReference type="Pfam" id="PF13561">
    <property type="entry name" value="adh_short_C2"/>
    <property type="match status" value="1"/>
</dbReference>
<proteinExistence type="predicted"/>
<comment type="catalytic activity">
    <reaction evidence="5">
        <text>a (2E,4Z)-dienoyl-CoA + NADPH + H(+) = a 4,5-saturated-(3E)-enoyl-CoA + NADP(+)</text>
        <dbReference type="Rhea" id="RHEA:61892"/>
        <dbReference type="ChEBI" id="CHEBI:15378"/>
        <dbReference type="ChEBI" id="CHEBI:57783"/>
        <dbReference type="ChEBI" id="CHEBI:58349"/>
        <dbReference type="ChEBI" id="CHEBI:85099"/>
        <dbReference type="ChEBI" id="CHEBI:85493"/>
        <dbReference type="EC" id="1.3.1.124"/>
    </reaction>
</comment>
<evidence type="ECO:0000256" key="3">
    <source>
        <dbReference type="ARBA" id="ARBA00026117"/>
    </source>
</evidence>
<dbReference type="InterPro" id="IPR036291">
    <property type="entry name" value="NAD(P)-bd_dom_sf"/>
</dbReference>
<dbReference type="GO" id="GO:0008670">
    <property type="term" value="F:2,4-dienoyl-CoA reductase (NADPH) activity"/>
    <property type="evidence" value="ECO:0007669"/>
    <property type="project" value="InterPro"/>
</dbReference>
<evidence type="ECO:0000256" key="4">
    <source>
        <dbReference type="ARBA" id="ARBA00048009"/>
    </source>
</evidence>
<evidence type="ECO:0000256" key="5">
    <source>
        <dbReference type="ARBA" id="ARBA00048340"/>
    </source>
</evidence>
<keyword evidence="1" id="KW-0521">NADP</keyword>
<organism evidence="6 7">
    <name type="scientific">Arabidopsis thaliana</name>
    <name type="common">Mouse-ear cress</name>
    <dbReference type="NCBI Taxonomy" id="3702"/>
    <lineage>
        <taxon>Eukaryota</taxon>
        <taxon>Viridiplantae</taxon>
        <taxon>Streptophyta</taxon>
        <taxon>Embryophyta</taxon>
        <taxon>Tracheophyta</taxon>
        <taxon>Spermatophyta</taxon>
        <taxon>Magnoliopsida</taxon>
        <taxon>eudicotyledons</taxon>
        <taxon>Gunneridae</taxon>
        <taxon>Pentapetalae</taxon>
        <taxon>rosids</taxon>
        <taxon>malvids</taxon>
        <taxon>Brassicales</taxon>
        <taxon>Brassicaceae</taxon>
        <taxon>Camelineae</taxon>
        <taxon>Arabidopsis</taxon>
    </lineage>
</organism>